<feature type="transmembrane region" description="Helical" evidence="1">
    <location>
        <begin position="943"/>
        <end position="959"/>
    </location>
</feature>
<evidence type="ECO:0000256" key="1">
    <source>
        <dbReference type="SAM" id="Phobius"/>
    </source>
</evidence>
<feature type="transmembrane region" description="Helical" evidence="1">
    <location>
        <begin position="12"/>
        <end position="37"/>
    </location>
</feature>
<evidence type="ECO:0000259" key="2">
    <source>
        <dbReference type="Pfam" id="PF12770"/>
    </source>
</evidence>
<dbReference type="InterPro" id="IPR019734">
    <property type="entry name" value="TPR_rpt"/>
</dbReference>
<dbReference type="PANTHER" id="PTHR10098:SF108">
    <property type="entry name" value="TETRATRICOPEPTIDE REPEAT PROTEIN 28"/>
    <property type="match status" value="1"/>
</dbReference>
<reference evidence="3 4" key="1">
    <citation type="submission" date="2018-04" db="EMBL/GenBank/DDBJ databases">
        <title>Genomic Encyclopedia of Archaeal and Bacterial Type Strains, Phase II (KMG-II): from individual species to whole genera.</title>
        <authorList>
            <person name="Goeker M."/>
        </authorList>
    </citation>
    <scope>NUCLEOTIDE SEQUENCE [LARGE SCALE GENOMIC DNA]</scope>
    <source>
        <strain evidence="3 4">DSM 28823</strain>
    </source>
</reference>
<dbReference type="Pfam" id="PF13424">
    <property type="entry name" value="TPR_12"/>
    <property type="match status" value="1"/>
</dbReference>
<protein>
    <submittedName>
        <fullName evidence="3">CHAT domain-containing protein</fullName>
    </submittedName>
</protein>
<dbReference type="OrthoDB" id="9771112at2"/>
<organism evidence="3 4">
    <name type="scientific">Mangrovibacterium marinum</name>
    <dbReference type="NCBI Taxonomy" id="1639118"/>
    <lineage>
        <taxon>Bacteria</taxon>
        <taxon>Pseudomonadati</taxon>
        <taxon>Bacteroidota</taxon>
        <taxon>Bacteroidia</taxon>
        <taxon>Marinilabiliales</taxon>
        <taxon>Prolixibacteraceae</taxon>
        <taxon>Mangrovibacterium</taxon>
    </lineage>
</organism>
<evidence type="ECO:0000313" key="4">
    <source>
        <dbReference type="Proteomes" id="UP000243525"/>
    </source>
</evidence>
<comment type="caution">
    <text evidence="3">The sequence shown here is derived from an EMBL/GenBank/DDBJ whole genome shotgun (WGS) entry which is preliminary data.</text>
</comment>
<name>A0A2T5BZS0_9BACT</name>
<dbReference type="Proteomes" id="UP000243525">
    <property type="component" value="Unassembled WGS sequence"/>
</dbReference>
<dbReference type="Pfam" id="PF12770">
    <property type="entry name" value="CHAT"/>
    <property type="match status" value="1"/>
</dbReference>
<dbReference type="SUPFAM" id="SSF81901">
    <property type="entry name" value="HCP-like"/>
    <property type="match status" value="1"/>
</dbReference>
<dbReference type="SMART" id="SM00028">
    <property type="entry name" value="TPR"/>
    <property type="match status" value="6"/>
</dbReference>
<dbReference type="InterPro" id="IPR024983">
    <property type="entry name" value="CHAT_dom"/>
</dbReference>
<evidence type="ECO:0000313" key="3">
    <source>
        <dbReference type="EMBL" id="PTN07799.1"/>
    </source>
</evidence>
<dbReference type="SUPFAM" id="SSF48452">
    <property type="entry name" value="TPR-like"/>
    <property type="match status" value="1"/>
</dbReference>
<dbReference type="InterPro" id="IPR011990">
    <property type="entry name" value="TPR-like_helical_dom_sf"/>
</dbReference>
<keyword evidence="4" id="KW-1185">Reference proteome</keyword>
<dbReference type="EMBL" id="QAAD01000013">
    <property type="protein sequence ID" value="PTN07799.1"/>
    <property type="molecule type" value="Genomic_DNA"/>
</dbReference>
<dbReference type="RefSeq" id="WP_146161527.1">
    <property type="nucleotide sequence ID" value="NZ_OY782574.1"/>
</dbReference>
<dbReference type="AlphaFoldDB" id="A0A2T5BZS0"/>
<gene>
    <name evidence="3" type="ORF">C8N47_11365</name>
</gene>
<keyword evidence="1" id="KW-1133">Transmembrane helix</keyword>
<keyword evidence="1" id="KW-0472">Membrane</keyword>
<dbReference type="Gene3D" id="1.25.40.10">
    <property type="entry name" value="Tetratricopeptide repeat domain"/>
    <property type="match status" value="2"/>
</dbReference>
<proteinExistence type="predicted"/>
<dbReference type="PANTHER" id="PTHR10098">
    <property type="entry name" value="RAPSYN-RELATED"/>
    <property type="match status" value="1"/>
</dbReference>
<keyword evidence="1" id="KW-0812">Transmembrane</keyword>
<accession>A0A2T5BZS0</accession>
<feature type="domain" description="CHAT" evidence="2">
    <location>
        <begin position="644"/>
        <end position="933"/>
    </location>
</feature>
<sequence>MKKRFVEVCNCPIIRSIYCCVFFVFFQSFLALGVGAIENRPTANDSIQAIAYNRKGIAAARLGDFEKARDYFERMKACRIRQYGSDSYRLGSSIINIGIQNKNLGNYDAAIENYLEAERLYVNHYSSEYPRLGFVYGNLSTIYKIRGDYLKAYEYNQNAFRLLSKDLKHYSRVADQARSSLAESLLNLKRYDEAIRICQEGLNKTDLDIRSYNLSLLAQIYWKRGEIETADKYYKETFDLLKNTDEGNQYDLGLELVDYVKFLLSAKKYEEVPHYNELSREAIRRYFTERSTQYANVMLNYADYYASRSSEASHLADFNRKRAEDLKLALTYYQKALIAATGTFTATDPFENPEIKQAISELQLLEILKKKSQCHTALGDLLKTGSQKQEAVRHYQAGLEAVELAVELVHQIRTGFVSEESRLFLSENQQSTFVGAINLCYKLYQQTGKPEYVARGFELTEKSKSASFLAAVKDSRAQQFGGIPDSLLNKEDVLKINISNYKQMLYEEKQQAEPDSEKVALYNTKIFYYSEKYAQLVQLLEDSFPKYYAFKYANEVIGLDAIRDRIGNHDAIVEYFIDEPDEQEDSGSLFRFVITNEQFSFSKTPIDSTFSNRIEGVYQFLTSSSYQYTDQKSYADYAWSSYCLYNDLLGDVQDELEGKTLVVIPDDKLSYIPFDALIYEEPDTSRMNFRNLAYLIKKHSISYTYSTTLLFDYFDKEQRAEKSLLAFAPSYEKDDRDYTVVAEYRAGLLPLLAVDKEVEYINEYVQGDLYEDSLAQEAVFKKYARDYDVLHLAMHTIVNDTLPMYSRLAFSKPTANTDEDGWLNTSEIYNMQLNARMAVLSACNTGSGKLQKGEGVMSLARGFLYAGCPSIVMTLWEVEDESGANIMRDFYKYLSVGKDKAEALRLAKLAHIENADPLKAHPHFWLAYVAVGNTSPLYVGKEMYWLGALALVLVMLIVVDQMRRKRRKTQD</sequence>